<evidence type="ECO:0000256" key="1">
    <source>
        <dbReference type="SAM" id="SignalP"/>
    </source>
</evidence>
<dbReference type="InterPro" id="IPR056550">
    <property type="entry name" value="NOL10_2nd"/>
</dbReference>
<reference evidence="4 5" key="1">
    <citation type="journal article" date="2021" name="Hortic Res">
        <title>The domestication of Cucurbita argyrosperma as revealed by the genome of its wild relative.</title>
        <authorList>
            <person name="Barrera-Redondo J."/>
            <person name="Sanchez-de la Vega G."/>
            <person name="Aguirre-Liguori J.A."/>
            <person name="Castellanos-Morales G."/>
            <person name="Gutierrez-Guerrero Y.T."/>
            <person name="Aguirre-Dugua X."/>
            <person name="Aguirre-Planter E."/>
            <person name="Tenaillon M.I."/>
            <person name="Lira-Saade R."/>
            <person name="Eguiarte L.E."/>
        </authorList>
    </citation>
    <scope>NUCLEOTIDE SEQUENCE [LARGE SCALE GENOMIC DNA]</scope>
    <source>
        <strain evidence="4">JBR-2021</strain>
    </source>
</reference>
<dbReference type="FunFam" id="2.130.10.10:FF:000814">
    <property type="entry name" value="Embryo sac development arrest 7"/>
    <property type="match status" value="1"/>
</dbReference>
<gene>
    <name evidence="4" type="primary">CYP94A1</name>
    <name evidence="4" type="ORF">SDJN03_09344</name>
</gene>
<dbReference type="GO" id="GO:0030686">
    <property type="term" value="C:90S preribosome"/>
    <property type="evidence" value="ECO:0007669"/>
    <property type="project" value="TreeGrafter"/>
</dbReference>
<dbReference type="GO" id="GO:0005506">
    <property type="term" value="F:iron ion binding"/>
    <property type="evidence" value="ECO:0007669"/>
    <property type="project" value="InterPro"/>
</dbReference>
<dbReference type="GO" id="GO:0000462">
    <property type="term" value="P:maturation of SSU-rRNA from tricistronic rRNA transcript (SSU-rRNA, 5.8S rRNA, LSU-rRNA)"/>
    <property type="evidence" value="ECO:0007669"/>
    <property type="project" value="TreeGrafter"/>
</dbReference>
<name>A0AAV6NE86_9ROSI</name>
<dbReference type="GO" id="GO:0020037">
    <property type="term" value="F:heme binding"/>
    <property type="evidence" value="ECO:0007669"/>
    <property type="project" value="InterPro"/>
</dbReference>
<dbReference type="Proteomes" id="UP000685013">
    <property type="component" value="Chromosome 6"/>
</dbReference>
<dbReference type="InterPro" id="IPR056551">
    <property type="entry name" value="Beta-prop_NOL10_N"/>
</dbReference>
<dbReference type="GO" id="GO:0032040">
    <property type="term" value="C:small-subunit processome"/>
    <property type="evidence" value="ECO:0007669"/>
    <property type="project" value="TreeGrafter"/>
</dbReference>
<dbReference type="CDD" id="cd11064">
    <property type="entry name" value="CYP86A"/>
    <property type="match status" value="1"/>
</dbReference>
<dbReference type="GO" id="GO:0016705">
    <property type="term" value="F:oxidoreductase activity, acting on paired donors, with incorporation or reduction of molecular oxygen"/>
    <property type="evidence" value="ECO:0007669"/>
    <property type="project" value="InterPro"/>
</dbReference>
<keyword evidence="5" id="KW-1185">Reference proteome</keyword>
<sequence length="986" mass="111834">MDISATAFLFLTFLSLCLYLLLFASPKKSKSNQGFKHFPIVGTLPLFLLNRHRFLDWSTEVLSNCQTNTAVFRRPGKVHGVITANPLVVEHILKTQFENYPKGKRFISLLEDFLGRGIFNSDGEIWKVQRKTASYEFNTKSLRNFVMENVTVEIQTRLLPILGKASETERILDLQDVLERFAFDNVCKLAFNFDPCCLGGDGTSGADFMRAFEDAATLSSGRFMYALPGLYKVKKFLNMGSERTLKKSIARVHKFAEDVIRSRMEEKKTTHVKNDQDLLSRFMGSQENNSPEFLRDIIISFILAGRDTTSSALTWFFWILSSRPNITQKILKELETIRSRTGKKLGAEYSFEELRDMHYLQAALSETLRLYPPVPVDTKACRHEDVLPDGTLVGREWFVTYHTYAMGRMERIWGENCGEFLPERWVENGVCRAESPFRFPVFHAGPRMCLGKEMAYIQMKSIAAAVIERFEVGMAEKEKSPKYLLSLTLRMENGCPVVPFSHPFHLPPRYPPPPSPGSALPPWLIATAISLNQSSMAYEGGNLKSTSINGVKLYTVASQQRSLATWINPKKLRALRKDKDYTSRVDLIQDLRFDIASSKIKATPDGEFLIASGIYPPQVKVYELRELSLKFKRHFDSEIIDFQILDDDYSKLAFMCADRSIVLHAKYGKHHTLRIPRMGRNIEYDNWSADLLCAASSPDVYRISLQQGRFLPPLNTESPAINVVSRSKLHGVVACGGVDGAVECFDTRTKLSSIGRIDAIAPAGDKDQEVTALAFDDIGGFQMAVGSSSGKILIYDLRSSDPIRIKDHMYDSPILNIKWHSTLNSEKPKMITTDKHIVRIWDPDTGEGMTSIEPTLGPINDTCVFKDSGLMLLALNSSQIPSYFLPALGPAPKWCSYLENLTEELEEGAETTIYDDFKFLTKEELERLNLTNLIGTNLLRAYLHGFFIDYRLYKKAKSLADPFAYDAYIEQRKKDKLDEERANELR</sequence>
<dbReference type="EMBL" id="JAGKQH010000006">
    <property type="protein sequence ID" value="KAG6596164.1"/>
    <property type="molecule type" value="Genomic_DNA"/>
</dbReference>
<dbReference type="InterPro" id="IPR001128">
    <property type="entry name" value="Cyt_P450"/>
</dbReference>
<dbReference type="Pfam" id="PF00067">
    <property type="entry name" value="p450"/>
    <property type="match status" value="1"/>
</dbReference>
<dbReference type="GO" id="GO:0004497">
    <property type="term" value="F:monooxygenase activity"/>
    <property type="evidence" value="ECO:0007669"/>
    <property type="project" value="InterPro"/>
</dbReference>
<proteinExistence type="predicted"/>
<feature type="domain" description="Nucleolar protein 10-like N-terminal" evidence="3">
    <location>
        <begin position="549"/>
        <end position="911"/>
    </location>
</feature>
<dbReference type="PROSITE" id="PS00086">
    <property type="entry name" value="CYTOCHROME_P450"/>
    <property type="match status" value="1"/>
</dbReference>
<dbReference type="Pfam" id="PF23097">
    <property type="entry name" value="NOL10_2nd"/>
    <property type="match status" value="1"/>
</dbReference>
<dbReference type="PANTHER" id="PTHR14927">
    <property type="entry name" value="NUCLEOLAR PROTEIN 10"/>
    <property type="match status" value="1"/>
</dbReference>
<dbReference type="InterPro" id="IPR017972">
    <property type="entry name" value="Cyt_P450_CS"/>
</dbReference>
<evidence type="ECO:0000259" key="2">
    <source>
        <dbReference type="Pfam" id="PF23097"/>
    </source>
</evidence>
<dbReference type="AlphaFoldDB" id="A0AAV6NE86"/>
<comment type="caution">
    <text evidence="4">The sequence shown here is derived from an EMBL/GenBank/DDBJ whole genome shotgun (WGS) entry which is preliminary data.</text>
</comment>
<feature type="chain" id="PRO_5043372349" evidence="1">
    <location>
        <begin position="30"/>
        <end position="986"/>
    </location>
</feature>
<keyword evidence="1" id="KW-0732">Signal</keyword>
<feature type="domain" description="Nucleolar protein 10-like second" evidence="2">
    <location>
        <begin position="913"/>
        <end position="961"/>
    </location>
</feature>
<organism evidence="4 5">
    <name type="scientific">Cucurbita argyrosperma subsp. sororia</name>
    <dbReference type="NCBI Taxonomy" id="37648"/>
    <lineage>
        <taxon>Eukaryota</taxon>
        <taxon>Viridiplantae</taxon>
        <taxon>Streptophyta</taxon>
        <taxon>Embryophyta</taxon>
        <taxon>Tracheophyta</taxon>
        <taxon>Spermatophyta</taxon>
        <taxon>Magnoliopsida</taxon>
        <taxon>eudicotyledons</taxon>
        <taxon>Gunneridae</taxon>
        <taxon>Pentapetalae</taxon>
        <taxon>rosids</taxon>
        <taxon>fabids</taxon>
        <taxon>Cucurbitales</taxon>
        <taxon>Cucurbitaceae</taxon>
        <taxon>Cucurbiteae</taxon>
        <taxon>Cucurbita</taxon>
    </lineage>
</organism>
<protein>
    <submittedName>
        <fullName evidence="4">Cytochrome P450 94A1</fullName>
    </submittedName>
</protein>
<evidence type="ECO:0000313" key="5">
    <source>
        <dbReference type="Proteomes" id="UP000685013"/>
    </source>
</evidence>
<feature type="non-terminal residue" evidence="4">
    <location>
        <position position="1"/>
    </location>
</feature>
<dbReference type="Pfam" id="PF23098">
    <property type="entry name" value="Beta-prop_NOL10_N"/>
    <property type="match status" value="1"/>
</dbReference>
<evidence type="ECO:0000259" key="3">
    <source>
        <dbReference type="Pfam" id="PF23098"/>
    </source>
</evidence>
<dbReference type="InterPro" id="IPR040382">
    <property type="entry name" value="NOL10/Enp2"/>
</dbReference>
<evidence type="ECO:0000313" key="4">
    <source>
        <dbReference type="EMBL" id="KAG6596164.1"/>
    </source>
</evidence>
<dbReference type="PANTHER" id="PTHR14927:SF0">
    <property type="entry name" value="NUCLEOLAR PROTEIN 10"/>
    <property type="match status" value="1"/>
</dbReference>
<feature type="signal peptide" evidence="1">
    <location>
        <begin position="1"/>
        <end position="29"/>
    </location>
</feature>
<accession>A0AAV6NE86</accession>